<name>A0A382WXZ1_9ZZZZ</name>
<sequence length="148" mass="16267">MTQFICRSNEEMNRVVLTVILIAVTFSLGSCEQKKPDSISNDRVTPVIVTAVTLGEQEILTSEGYLEQDIYASADTNRGKKLSMQCRICHTLEKGGVAIVGPNLFGIFGKTAASVPDYSYSEVLEASNFIWTPRALDAWLAKPFAFLP</sequence>
<dbReference type="AlphaFoldDB" id="A0A382WXZ1"/>
<keyword evidence="4" id="KW-0249">Electron transport</keyword>
<evidence type="ECO:0000256" key="5">
    <source>
        <dbReference type="ARBA" id="ARBA00023004"/>
    </source>
</evidence>
<dbReference type="PANTHER" id="PTHR11961">
    <property type="entry name" value="CYTOCHROME C"/>
    <property type="match status" value="1"/>
</dbReference>
<accession>A0A382WXZ1</accession>
<dbReference type="InterPro" id="IPR009056">
    <property type="entry name" value="Cyt_c-like_dom"/>
</dbReference>
<feature type="domain" description="Cytochrome c" evidence="6">
    <location>
        <begin position="74"/>
        <end position="148"/>
    </location>
</feature>
<keyword evidence="5" id="KW-0408">Iron</keyword>
<keyword evidence="3" id="KW-0479">Metal-binding</keyword>
<keyword evidence="2" id="KW-0349">Heme</keyword>
<keyword evidence="1" id="KW-0813">Transport</keyword>
<dbReference type="GO" id="GO:0046872">
    <property type="term" value="F:metal ion binding"/>
    <property type="evidence" value="ECO:0007669"/>
    <property type="project" value="UniProtKB-KW"/>
</dbReference>
<evidence type="ECO:0000259" key="6">
    <source>
        <dbReference type="PROSITE" id="PS51007"/>
    </source>
</evidence>
<dbReference type="Gene3D" id="1.10.760.10">
    <property type="entry name" value="Cytochrome c-like domain"/>
    <property type="match status" value="1"/>
</dbReference>
<protein>
    <recommendedName>
        <fullName evidence="6">Cytochrome c domain-containing protein</fullName>
    </recommendedName>
</protein>
<dbReference type="SUPFAM" id="SSF46626">
    <property type="entry name" value="Cytochrome c"/>
    <property type="match status" value="1"/>
</dbReference>
<feature type="non-terminal residue" evidence="7">
    <location>
        <position position="148"/>
    </location>
</feature>
<reference evidence="7" key="1">
    <citation type="submission" date="2018-05" db="EMBL/GenBank/DDBJ databases">
        <authorList>
            <person name="Lanie J.A."/>
            <person name="Ng W.-L."/>
            <person name="Kazmierczak K.M."/>
            <person name="Andrzejewski T.M."/>
            <person name="Davidsen T.M."/>
            <person name="Wayne K.J."/>
            <person name="Tettelin H."/>
            <person name="Glass J.I."/>
            <person name="Rusch D."/>
            <person name="Podicherti R."/>
            <person name="Tsui H.-C.T."/>
            <person name="Winkler M.E."/>
        </authorList>
    </citation>
    <scope>NUCLEOTIDE SEQUENCE</scope>
</reference>
<dbReference type="InterPro" id="IPR036909">
    <property type="entry name" value="Cyt_c-like_dom_sf"/>
</dbReference>
<dbReference type="PRINTS" id="PR00604">
    <property type="entry name" value="CYTCHRMECIAB"/>
</dbReference>
<dbReference type="PROSITE" id="PS51007">
    <property type="entry name" value="CYTC"/>
    <property type="match status" value="1"/>
</dbReference>
<dbReference type="GO" id="GO:0020037">
    <property type="term" value="F:heme binding"/>
    <property type="evidence" value="ECO:0007669"/>
    <property type="project" value="InterPro"/>
</dbReference>
<evidence type="ECO:0000256" key="3">
    <source>
        <dbReference type="ARBA" id="ARBA00022723"/>
    </source>
</evidence>
<dbReference type="InterPro" id="IPR002327">
    <property type="entry name" value="Cyt_c_1A/1B"/>
</dbReference>
<evidence type="ECO:0000313" key="7">
    <source>
        <dbReference type="EMBL" id="SVD63806.1"/>
    </source>
</evidence>
<dbReference type="GO" id="GO:0009055">
    <property type="term" value="F:electron transfer activity"/>
    <property type="evidence" value="ECO:0007669"/>
    <property type="project" value="InterPro"/>
</dbReference>
<proteinExistence type="predicted"/>
<dbReference type="EMBL" id="UINC01163477">
    <property type="protein sequence ID" value="SVD63806.1"/>
    <property type="molecule type" value="Genomic_DNA"/>
</dbReference>
<evidence type="ECO:0000256" key="4">
    <source>
        <dbReference type="ARBA" id="ARBA00022982"/>
    </source>
</evidence>
<gene>
    <name evidence="7" type="ORF">METZ01_LOCUS416660</name>
</gene>
<dbReference type="PROSITE" id="PS51257">
    <property type="entry name" value="PROKAR_LIPOPROTEIN"/>
    <property type="match status" value="1"/>
</dbReference>
<evidence type="ECO:0000256" key="2">
    <source>
        <dbReference type="ARBA" id="ARBA00022617"/>
    </source>
</evidence>
<organism evidence="7">
    <name type="scientific">marine metagenome</name>
    <dbReference type="NCBI Taxonomy" id="408172"/>
    <lineage>
        <taxon>unclassified sequences</taxon>
        <taxon>metagenomes</taxon>
        <taxon>ecological metagenomes</taxon>
    </lineage>
</organism>
<evidence type="ECO:0000256" key="1">
    <source>
        <dbReference type="ARBA" id="ARBA00022448"/>
    </source>
</evidence>